<feature type="compositionally biased region" description="Basic and acidic residues" evidence="1">
    <location>
        <begin position="103"/>
        <end position="112"/>
    </location>
</feature>
<feature type="domain" description="Helix-turn-helix" evidence="2">
    <location>
        <begin position="58"/>
        <end position="105"/>
    </location>
</feature>
<feature type="region of interest" description="Disordered" evidence="1">
    <location>
        <begin position="103"/>
        <end position="130"/>
    </location>
</feature>
<dbReference type="AlphaFoldDB" id="A0A0J7Y6S1"/>
<sequence length="130" mass="14348">MRTSDFKRYASLPTDKPLQPTIEHLRGTANVGPANEFLRTGSARTIPPPSCKAVSVRIPTAAAMLGIGKTKLYELISTGEIDMIKIGKVSLIAVNALEAFVERQRRTNDTPRCRPASRGRPRKSFTELIR</sequence>
<dbReference type="Proteomes" id="UP000052268">
    <property type="component" value="Unassembled WGS sequence"/>
</dbReference>
<dbReference type="GO" id="GO:0003677">
    <property type="term" value="F:DNA binding"/>
    <property type="evidence" value="ECO:0007669"/>
    <property type="project" value="InterPro"/>
</dbReference>
<keyword evidence="4" id="KW-1185">Reference proteome</keyword>
<gene>
    <name evidence="3" type="ORF">V474_09170</name>
</gene>
<proteinExistence type="predicted"/>
<comment type="caution">
    <text evidence="3">The sequence shown here is derived from an EMBL/GenBank/DDBJ whole genome shotgun (WGS) entry which is preliminary data.</text>
</comment>
<dbReference type="InterPro" id="IPR010093">
    <property type="entry name" value="SinI_DNA-bd"/>
</dbReference>
<evidence type="ECO:0000256" key="1">
    <source>
        <dbReference type="SAM" id="MobiDB-lite"/>
    </source>
</evidence>
<evidence type="ECO:0000313" key="4">
    <source>
        <dbReference type="Proteomes" id="UP000052268"/>
    </source>
</evidence>
<dbReference type="Pfam" id="PF12728">
    <property type="entry name" value="HTH_17"/>
    <property type="match status" value="1"/>
</dbReference>
<evidence type="ECO:0000259" key="2">
    <source>
        <dbReference type="Pfam" id="PF12728"/>
    </source>
</evidence>
<organism evidence="3 4">
    <name type="scientific">Novosphingobium barchaimii LL02</name>
    <dbReference type="NCBI Taxonomy" id="1114963"/>
    <lineage>
        <taxon>Bacteria</taxon>
        <taxon>Pseudomonadati</taxon>
        <taxon>Pseudomonadota</taxon>
        <taxon>Alphaproteobacteria</taxon>
        <taxon>Sphingomonadales</taxon>
        <taxon>Sphingomonadaceae</taxon>
        <taxon>Novosphingobium</taxon>
    </lineage>
</organism>
<protein>
    <submittedName>
        <fullName evidence="3">Excisionase</fullName>
    </submittedName>
</protein>
<evidence type="ECO:0000313" key="3">
    <source>
        <dbReference type="EMBL" id="KMS59367.1"/>
    </source>
</evidence>
<dbReference type="NCBIfam" id="TIGR01764">
    <property type="entry name" value="excise"/>
    <property type="match status" value="1"/>
</dbReference>
<name>A0A0J7Y6S1_9SPHN</name>
<accession>A0A0J7Y6S1</accession>
<dbReference type="EMBL" id="JACU01000002">
    <property type="protein sequence ID" value="KMS59367.1"/>
    <property type="molecule type" value="Genomic_DNA"/>
</dbReference>
<reference evidence="3 4" key="1">
    <citation type="journal article" date="2015" name="G3 (Bethesda)">
        <title>Insights into Ongoing Evolution of the Hexachlorocyclohexane Catabolic Pathway from Comparative Genomics of Ten Sphingomonadaceae Strains.</title>
        <authorList>
            <person name="Pearce S.L."/>
            <person name="Oakeshott J.G."/>
            <person name="Pandey G."/>
        </authorList>
    </citation>
    <scope>NUCLEOTIDE SEQUENCE [LARGE SCALE GENOMIC DNA]</scope>
    <source>
        <strain evidence="3 4">LL02</strain>
    </source>
</reference>
<dbReference type="InterPro" id="IPR041657">
    <property type="entry name" value="HTH_17"/>
</dbReference>
<dbReference type="RefSeq" id="WP_236710602.1">
    <property type="nucleotide sequence ID" value="NZ_KQ130452.1"/>
</dbReference>